<dbReference type="Pfam" id="PF13602">
    <property type="entry name" value="ADH_zinc_N_2"/>
    <property type="match status" value="1"/>
</dbReference>
<dbReference type="PANTHER" id="PTHR11695:SF294">
    <property type="entry name" value="RETICULON-4-INTERACTING PROTEIN 1, MITOCHONDRIAL"/>
    <property type="match status" value="1"/>
</dbReference>
<protein>
    <submittedName>
        <fullName evidence="3">NADP-dependent oxidoreductase</fullName>
    </submittedName>
</protein>
<name>A0A3S9PCA9_STRLT</name>
<dbReference type="InterPro" id="IPR036291">
    <property type="entry name" value="NAD(P)-bd_dom_sf"/>
</dbReference>
<organism evidence="3 4">
    <name type="scientific">Streptomyces luteoverticillatus</name>
    <name type="common">Streptoverticillium luteoverticillatus</name>
    <dbReference type="NCBI Taxonomy" id="66425"/>
    <lineage>
        <taxon>Bacteria</taxon>
        <taxon>Bacillati</taxon>
        <taxon>Actinomycetota</taxon>
        <taxon>Actinomycetes</taxon>
        <taxon>Kitasatosporales</taxon>
        <taxon>Streptomycetaceae</taxon>
        <taxon>Streptomyces</taxon>
    </lineage>
</organism>
<dbReference type="Proteomes" id="UP000267900">
    <property type="component" value="Chromosome"/>
</dbReference>
<reference evidence="3 4" key="1">
    <citation type="submission" date="2018-12" db="EMBL/GenBank/DDBJ databases">
        <title>The whole draft genome of Streptomyce luteoverticillatus CGMCC 15060.</title>
        <authorList>
            <person name="Feng Z."/>
            <person name="Chen G."/>
            <person name="Zhang J."/>
            <person name="Zhu H."/>
            <person name="Yu X."/>
            <person name="Zhang W."/>
            <person name="Zhang X."/>
        </authorList>
    </citation>
    <scope>NUCLEOTIDE SEQUENCE [LARGE SCALE GENOMIC DNA]</scope>
    <source>
        <strain evidence="3 4">CGMCC 15060</strain>
    </source>
</reference>
<dbReference type="CDD" id="cd05289">
    <property type="entry name" value="MDR_like_2"/>
    <property type="match status" value="1"/>
</dbReference>
<dbReference type="InterPro" id="IPR011032">
    <property type="entry name" value="GroES-like_sf"/>
</dbReference>
<dbReference type="InterPro" id="IPR013154">
    <property type="entry name" value="ADH-like_N"/>
</dbReference>
<dbReference type="InterPro" id="IPR020843">
    <property type="entry name" value="ER"/>
</dbReference>
<dbReference type="EMBL" id="CP034587">
    <property type="protein sequence ID" value="AZQ70025.1"/>
    <property type="molecule type" value="Genomic_DNA"/>
</dbReference>
<dbReference type="InterPro" id="IPR002364">
    <property type="entry name" value="Quin_OxRdtase/zeta-crystal_CS"/>
</dbReference>
<dbReference type="AlphaFoldDB" id="A0A3S9PCA9"/>
<dbReference type="InterPro" id="IPR050700">
    <property type="entry name" value="YIM1/Zinc_Alcohol_DH_Fams"/>
</dbReference>
<dbReference type="GO" id="GO:0008270">
    <property type="term" value="F:zinc ion binding"/>
    <property type="evidence" value="ECO:0007669"/>
    <property type="project" value="InterPro"/>
</dbReference>
<proteinExistence type="predicted"/>
<dbReference type="OrthoDB" id="3727682at2"/>
<keyword evidence="1" id="KW-0560">Oxidoreductase</keyword>
<dbReference type="SMART" id="SM00829">
    <property type="entry name" value="PKS_ER"/>
    <property type="match status" value="1"/>
</dbReference>
<dbReference type="RefSeq" id="WP_126912590.1">
    <property type="nucleotide sequence ID" value="NZ_CP034587.1"/>
</dbReference>
<dbReference type="PANTHER" id="PTHR11695">
    <property type="entry name" value="ALCOHOL DEHYDROGENASE RELATED"/>
    <property type="match status" value="1"/>
</dbReference>
<dbReference type="Gene3D" id="3.40.50.720">
    <property type="entry name" value="NAD(P)-binding Rossmann-like Domain"/>
    <property type="match status" value="1"/>
</dbReference>
<evidence type="ECO:0000256" key="1">
    <source>
        <dbReference type="ARBA" id="ARBA00023002"/>
    </source>
</evidence>
<dbReference type="GO" id="GO:0016491">
    <property type="term" value="F:oxidoreductase activity"/>
    <property type="evidence" value="ECO:0007669"/>
    <property type="project" value="UniProtKB-KW"/>
</dbReference>
<evidence type="ECO:0000313" key="3">
    <source>
        <dbReference type="EMBL" id="AZQ70025.1"/>
    </source>
</evidence>
<dbReference type="Gene3D" id="3.90.180.10">
    <property type="entry name" value="Medium-chain alcohol dehydrogenases, catalytic domain"/>
    <property type="match status" value="1"/>
</dbReference>
<evidence type="ECO:0000259" key="2">
    <source>
        <dbReference type="SMART" id="SM00829"/>
    </source>
</evidence>
<dbReference type="SUPFAM" id="SSF51735">
    <property type="entry name" value="NAD(P)-binding Rossmann-fold domains"/>
    <property type="match status" value="1"/>
</dbReference>
<accession>A0A3S9PCA9</accession>
<keyword evidence="4" id="KW-1185">Reference proteome</keyword>
<evidence type="ECO:0000313" key="4">
    <source>
        <dbReference type="Proteomes" id="UP000267900"/>
    </source>
</evidence>
<dbReference type="Pfam" id="PF08240">
    <property type="entry name" value="ADH_N"/>
    <property type="match status" value="1"/>
</dbReference>
<dbReference type="PROSITE" id="PS01162">
    <property type="entry name" value="QOR_ZETA_CRYSTAL"/>
    <property type="match status" value="1"/>
</dbReference>
<sequence length="313" mass="32570">MRAVTQNAFGGPEVLEVVETERPRPQAGEVLVRVHASALNPVDAAVRAGFLPLLGEPPFGIGWDVSGVVEEAAEDAGFAVGDEVYGMPLFPRAAGGYAEYVAVPASHLARRPVSLDHTRTAALPLAGLTAWQSLVGAAGVKAGDRVLIHRAAGGVGHLAVQIAKARGAHVVALASAAKHDFLRGLGADEVVDYRTTDFTEVLEDLDVVLDSSAEGDRSLGVLRPGGILVSIMQHRDQELAARVRAAGRRFAGVSVEPDAEGLAAIAALVDAGRVRPHIAATFPLEGVAEAHELLGTGRTQGKIVLTIRDETAV</sequence>
<dbReference type="SUPFAM" id="SSF50129">
    <property type="entry name" value="GroES-like"/>
    <property type="match status" value="1"/>
</dbReference>
<gene>
    <name evidence="3" type="ORF">EKH77_01265</name>
</gene>
<feature type="domain" description="Enoyl reductase (ER)" evidence="2">
    <location>
        <begin position="10"/>
        <end position="305"/>
    </location>
</feature>